<feature type="non-terminal residue" evidence="2">
    <location>
        <position position="1"/>
    </location>
</feature>
<feature type="domain" description="Acetyl-CoA carboxylase BT" evidence="1">
    <location>
        <begin position="1"/>
        <end position="87"/>
    </location>
</feature>
<sequence length="138" mass="15293">GQFLPTNTLTNSVDVTLVSDYTKFAVTVVRTGPSTFHLISNGSLLGVEAHRMSSDGLLICHELASYMTYCHEDAQGYRTVINNRTMAFSKETDPSVLRQVIFLTFVSNANVYLVKEDRPLTTTTHCSIQFVIIVTLVS</sequence>
<dbReference type="OrthoDB" id="14612at2759"/>
<evidence type="ECO:0000313" key="2">
    <source>
        <dbReference type="EMBL" id="TPP63507.1"/>
    </source>
</evidence>
<dbReference type="GO" id="GO:0006633">
    <property type="term" value="P:fatty acid biosynthetic process"/>
    <property type="evidence" value="ECO:0007669"/>
    <property type="project" value="TreeGrafter"/>
</dbReference>
<evidence type="ECO:0000313" key="3">
    <source>
        <dbReference type="Proteomes" id="UP000316759"/>
    </source>
</evidence>
<dbReference type="PANTHER" id="PTHR45728">
    <property type="entry name" value="ACETYL-COA CARBOXYLASE, ISOFORM A"/>
    <property type="match status" value="1"/>
</dbReference>
<dbReference type="GO" id="GO:0005739">
    <property type="term" value="C:mitochondrion"/>
    <property type="evidence" value="ECO:0007669"/>
    <property type="project" value="TreeGrafter"/>
</dbReference>
<dbReference type="InterPro" id="IPR049074">
    <property type="entry name" value="ACCA_BT"/>
</dbReference>
<dbReference type="Pfam" id="PF21385">
    <property type="entry name" value="ACCA_BT"/>
    <property type="match status" value="1"/>
</dbReference>
<name>A0A504YZA8_FASGI</name>
<dbReference type="AlphaFoldDB" id="A0A504YZA8"/>
<keyword evidence="3" id="KW-1185">Reference proteome</keyword>
<proteinExistence type="predicted"/>
<organism evidence="2 3">
    <name type="scientific">Fasciola gigantica</name>
    <name type="common">Giant liver fluke</name>
    <dbReference type="NCBI Taxonomy" id="46835"/>
    <lineage>
        <taxon>Eukaryota</taxon>
        <taxon>Metazoa</taxon>
        <taxon>Spiralia</taxon>
        <taxon>Lophotrochozoa</taxon>
        <taxon>Platyhelminthes</taxon>
        <taxon>Trematoda</taxon>
        <taxon>Digenea</taxon>
        <taxon>Plagiorchiida</taxon>
        <taxon>Echinostomata</taxon>
        <taxon>Echinostomatoidea</taxon>
        <taxon>Fasciolidae</taxon>
        <taxon>Fasciola</taxon>
    </lineage>
</organism>
<dbReference type="InterPro" id="IPR049076">
    <property type="entry name" value="ACCA"/>
</dbReference>
<protein>
    <submittedName>
        <fullName evidence="2">Acetyl-CoA carboxylase</fullName>
    </submittedName>
</protein>
<dbReference type="GO" id="GO:0003989">
    <property type="term" value="F:acetyl-CoA carboxylase activity"/>
    <property type="evidence" value="ECO:0007669"/>
    <property type="project" value="InterPro"/>
</dbReference>
<reference evidence="2 3" key="1">
    <citation type="submission" date="2019-04" db="EMBL/GenBank/DDBJ databases">
        <title>Annotation for the trematode Fasciola gigantica.</title>
        <authorList>
            <person name="Choi Y.-J."/>
        </authorList>
    </citation>
    <scope>NUCLEOTIDE SEQUENCE [LARGE SCALE GENOMIC DNA]</scope>
    <source>
        <strain evidence="2">Uganda_cow_1</strain>
    </source>
</reference>
<dbReference type="Proteomes" id="UP000316759">
    <property type="component" value="Unassembled WGS sequence"/>
</dbReference>
<accession>A0A504YZA8</accession>
<evidence type="ECO:0000259" key="1">
    <source>
        <dbReference type="Pfam" id="PF21385"/>
    </source>
</evidence>
<dbReference type="STRING" id="46835.A0A504YZA8"/>
<dbReference type="PANTHER" id="PTHR45728:SF3">
    <property type="entry name" value="ACETYL-COA CARBOXYLASE"/>
    <property type="match status" value="1"/>
</dbReference>
<gene>
    <name evidence="2" type="ORF">FGIG_08014</name>
</gene>
<dbReference type="EMBL" id="SUNJ01005571">
    <property type="protein sequence ID" value="TPP63507.1"/>
    <property type="molecule type" value="Genomic_DNA"/>
</dbReference>
<comment type="caution">
    <text evidence="2">The sequence shown here is derived from an EMBL/GenBank/DDBJ whole genome shotgun (WGS) entry which is preliminary data.</text>
</comment>